<dbReference type="InterPro" id="IPR029045">
    <property type="entry name" value="ClpP/crotonase-like_dom_sf"/>
</dbReference>
<dbReference type="SUPFAM" id="SSF52096">
    <property type="entry name" value="ClpP/crotonase"/>
    <property type="match status" value="2"/>
</dbReference>
<dbReference type="Gene3D" id="3.90.226.10">
    <property type="entry name" value="2-enoyl-CoA Hydratase, Chain A, domain 1"/>
    <property type="match status" value="2"/>
</dbReference>
<dbReference type="OrthoDB" id="9803706at2"/>
<keyword evidence="4" id="KW-1185">Reference proteome</keyword>
<reference evidence="3 4" key="1">
    <citation type="journal article" date="2012" name="J. Bacteriol.">
        <title>Genome of Bacillus macauensis ZFHKF-1, a Long-Chain-Forming Bacterium.</title>
        <authorList>
            <person name="Cai L."/>
            <person name="Zhang T."/>
        </authorList>
    </citation>
    <scope>NUCLEOTIDE SEQUENCE [LARGE SCALE GENOMIC DNA]</scope>
    <source>
        <strain evidence="3 4">ZFHKF-1</strain>
    </source>
</reference>
<dbReference type="PROSITE" id="PS50980">
    <property type="entry name" value="COA_CT_NTER"/>
    <property type="match status" value="1"/>
</dbReference>
<dbReference type="InterPro" id="IPR011762">
    <property type="entry name" value="COA_CT_N"/>
</dbReference>
<dbReference type="PANTHER" id="PTHR22855:SF13">
    <property type="entry name" value="METHYLCROTONOYL-COA CARBOXYLASE BETA CHAIN, MITOCHONDRIAL"/>
    <property type="match status" value="1"/>
</dbReference>
<dbReference type="Proteomes" id="UP000004080">
    <property type="component" value="Unassembled WGS sequence"/>
</dbReference>
<dbReference type="GO" id="GO:1905202">
    <property type="term" value="C:methylcrotonoyl-CoA carboxylase complex"/>
    <property type="evidence" value="ECO:0007669"/>
    <property type="project" value="TreeGrafter"/>
</dbReference>
<feature type="domain" description="CoA carboxyltransferase N-terminal" evidence="1">
    <location>
        <begin position="7"/>
        <end position="260"/>
    </location>
</feature>
<protein>
    <submittedName>
        <fullName evidence="3">Propionyl-CoA carboxylase</fullName>
    </submittedName>
</protein>
<sequence length="517" mass="56388">MESTTKTANAQSKYEEAVAKIKSGGAAKYHEKNAAQHKMFARDRLLLLFDKDSVTQEDGLFANAQAGDLPADGVITAIGKVNGQTVCAMANDSTVKAGSWGARTVEKIIRIQETAQRLKVPMMYLVDSAGARITDQIDMFPNRRGAGRIFYNQVKMSGMVPQVCLLFGPSAAGGAYIPAFCDIVIMVDQNASMYLGSPRMAEKVIGEKVTLEEMGGARMHCSVSGCGDLLAADEQEAIAQARKYLTYFPGNYKEKPAITEAKLPLAGRPIEAIVPENQNVPFDMYEFIGALCDEDSFFEIKKLFAAELITGLARINGRPVGLIANQPKVKGGVLFVDSADKAAKFITLCDAFNIPVIFLADVPGFMIGTKVERAGIIRHGAKLIAAMSDVTVPKLSVIVRKAYGAGLYAMAGPAFEPDCCIALPTAQIAVMGPEAAVNAVYSNKINEIADPKERVQFVQQKHQEYKEHIDVYKLASELIIDDIVEPQNLRQTLEQRLHLLETKEMVFSERKHPVYPV</sequence>
<organism evidence="3 4">
    <name type="scientific">Fictibacillus macauensis ZFHKF-1</name>
    <dbReference type="NCBI Taxonomy" id="1196324"/>
    <lineage>
        <taxon>Bacteria</taxon>
        <taxon>Bacillati</taxon>
        <taxon>Bacillota</taxon>
        <taxon>Bacilli</taxon>
        <taxon>Bacillales</taxon>
        <taxon>Fictibacillaceae</taxon>
        <taxon>Fictibacillus</taxon>
    </lineage>
</organism>
<dbReference type="eggNOG" id="COG4799">
    <property type="taxonomic scope" value="Bacteria"/>
</dbReference>
<name>I8AH39_9BACL</name>
<evidence type="ECO:0000259" key="2">
    <source>
        <dbReference type="PROSITE" id="PS50989"/>
    </source>
</evidence>
<dbReference type="InterPro" id="IPR011763">
    <property type="entry name" value="COA_CT_C"/>
</dbReference>
<proteinExistence type="predicted"/>
<dbReference type="EMBL" id="AKKV01000027">
    <property type="protein sequence ID" value="EIT84982.1"/>
    <property type="molecule type" value="Genomic_DNA"/>
</dbReference>
<accession>I8AH39</accession>
<dbReference type="STRING" id="1196324.A374_11810"/>
<evidence type="ECO:0000313" key="3">
    <source>
        <dbReference type="EMBL" id="EIT84982.1"/>
    </source>
</evidence>
<dbReference type="InterPro" id="IPR034733">
    <property type="entry name" value="AcCoA_carboxyl_beta"/>
</dbReference>
<dbReference type="InterPro" id="IPR045190">
    <property type="entry name" value="MCCB/AccD1-like"/>
</dbReference>
<dbReference type="GO" id="GO:0004485">
    <property type="term" value="F:methylcrotonoyl-CoA carboxylase activity"/>
    <property type="evidence" value="ECO:0007669"/>
    <property type="project" value="TreeGrafter"/>
</dbReference>
<evidence type="ECO:0000259" key="1">
    <source>
        <dbReference type="PROSITE" id="PS50980"/>
    </source>
</evidence>
<comment type="caution">
    <text evidence="3">The sequence shown here is derived from an EMBL/GenBank/DDBJ whole genome shotgun (WGS) entry which is preliminary data.</text>
</comment>
<dbReference type="RefSeq" id="WP_007202442.1">
    <property type="nucleotide sequence ID" value="NZ_AKKV01000027.1"/>
</dbReference>
<feature type="domain" description="CoA carboxyltransferase C-terminal" evidence="2">
    <location>
        <begin position="265"/>
        <end position="512"/>
    </location>
</feature>
<dbReference type="PROSITE" id="PS50989">
    <property type="entry name" value="COA_CT_CTER"/>
    <property type="match status" value="1"/>
</dbReference>
<dbReference type="PATRIC" id="fig|1196324.3.peg.2417"/>
<gene>
    <name evidence="3" type="ORF">A374_11810</name>
</gene>
<dbReference type="GO" id="GO:0006552">
    <property type="term" value="P:L-leucine catabolic process"/>
    <property type="evidence" value="ECO:0007669"/>
    <property type="project" value="TreeGrafter"/>
</dbReference>
<evidence type="ECO:0000313" key="4">
    <source>
        <dbReference type="Proteomes" id="UP000004080"/>
    </source>
</evidence>
<dbReference type="AlphaFoldDB" id="I8AH39"/>
<dbReference type="Pfam" id="PF01039">
    <property type="entry name" value="Carboxyl_trans"/>
    <property type="match status" value="1"/>
</dbReference>
<dbReference type="PANTHER" id="PTHR22855">
    <property type="entry name" value="ACETYL, PROPIONYL, PYRUVATE, AND GLUTACONYL CARBOXYLASE-RELATED"/>
    <property type="match status" value="1"/>
</dbReference>